<name>A0A484SKK5_9ZZZZ</name>
<dbReference type="GO" id="GO:0042301">
    <property type="term" value="F:phosphate ion binding"/>
    <property type="evidence" value="ECO:0007669"/>
    <property type="project" value="InterPro"/>
</dbReference>
<evidence type="ECO:0000313" key="6">
    <source>
        <dbReference type="EMBL" id="VFR62440.1"/>
    </source>
</evidence>
<dbReference type="EMBL" id="CAADIJ010000028">
    <property type="protein sequence ID" value="VFR89005.1"/>
    <property type="molecule type" value="Genomic_DNA"/>
</dbReference>
<gene>
    <name evidence="5" type="ORF">ANDA3_1399</name>
    <name evidence="6" type="ORF">DAR2_1268</name>
    <name evidence="7" type="ORF">DAR3_1264</name>
</gene>
<organism evidence="6">
    <name type="scientific">plant metagenome</name>
    <dbReference type="NCBI Taxonomy" id="1297885"/>
    <lineage>
        <taxon>unclassified sequences</taxon>
        <taxon>metagenomes</taxon>
        <taxon>organismal metagenomes</taxon>
    </lineage>
</organism>
<protein>
    <submittedName>
        <fullName evidence="6">Phosphate-binding DING protein (Related to PstS)</fullName>
    </submittedName>
</protein>
<dbReference type="InterPro" id="IPR005673">
    <property type="entry name" value="ABC_phos-bd_PstS"/>
</dbReference>
<dbReference type="GO" id="GO:0035435">
    <property type="term" value="P:phosphate ion transmembrane transport"/>
    <property type="evidence" value="ECO:0007669"/>
    <property type="project" value="InterPro"/>
</dbReference>
<evidence type="ECO:0000313" key="5">
    <source>
        <dbReference type="EMBL" id="VFR24607.1"/>
    </source>
</evidence>
<evidence type="ECO:0000256" key="1">
    <source>
        <dbReference type="ARBA" id="ARBA00008725"/>
    </source>
</evidence>
<dbReference type="Pfam" id="PF12849">
    <property type="entry name" value="PBP_like_2"/>
    <property type="match status" value="1"/>
</dbReference>
<dbReference type="PANTHER" id="PTHR42996">
    <property type="entry name" value="PHOSPHATE-BINDING PROTEIN PSTS"/>
    <property type="match status" value="1"/>
</dbReference>
<evidence type="ECO:0000313" key="7">
    <source>
        <dbReference type="EMBL" id="VFR89005.1"/>
    </source>
</evidence>
<dbReference type="PIRSF" id="PIRSF002756">
    <property type="entry name" value="PstS"/>
    <property type="match status" value="1"/>
</dbReference>
<keyword evidence="2" id="KW-0813">Transport</keyword>
<comment type="similarity">
    <text evidence="1">Belongs to the PstS family.</text>
</comment>
<dbReference type="AlphaFoldDB" id="A0A484SKK5"/>
<keyword evidence="3" id="KW-0592">Phosphate transport</keyword>
<proteinExistence type="inferred from homology"/>
<dbReference type="InterPro" id="IPR050962">
    <property type="entry name" value="Phosphate-bind_PstS"/>
</dbReference>
<dbReference type="EMBL" id="CAADIC010000003">
    <property type="protein sequence ID" value="VFR24607.1"/>
    <property type="molecule type" value="Genomic_DNA"/>
</dbReference>
<sequence length="385" mass="40006">MNAFNLKKSVAAVVLAGLSMVGAAASAQDVIGGGATLPQGLYNSLFPNLTDDFAYTGVGSGAGRRAILNNDSDEFKVGGVPVYSPKVRVDFSGSDAALRESELDTYNTRYNNGAASTIADFGPIIQVPAVVTSVTLPYRHATINNLNLTDAQICGIYAGTITNWSQIVTGAAGTIDVVYRTEGSGTTELLAKFLDTQCSQNFQVSDSFATVVANVGGVRANWIGVTGSGGVASTTLAANNRIGYVSPDYVNVDSNTNVARVRGALPSVQNVKNMLVVTPAAPATTAYGNPLAWSPNFTYPPIPNAYPILGFTNLLVGQCYDDAAGESVAEFLTTIYGSDDIVEDHDFVPLSPAWKNAATAAFLTASSDLAIGNATECAGKGRTQP</sequence>
<evidence type="ECO:0000256" key="3">
    <source>
        <dbReference type="ARBA" id="ARBA00022592"/>
    </source>
</evidence>
<dbReference type="SUPFAM" id="SSF53850">
    <property type="entry name" value="Periplasmic binding protein-like II"/>
    <property type="match status" value="1"/>
</dbReference>
<dbReference type="GO" id="GO:0043190">
    <property type="term" value="C:ATP-binding cassette (ABC) transporter complex"/>
    <property type="evidence" value="ECO:0007669"/>
    <property type="project" value="InterPro"/>
</dbReference>
<dbReference type="InterPro" id="IPR024370">
    <property type="entry name" value="PBP_domain"/>
</dbReference>
<dbReference type="PANTHER" id="PTHR42996:SF1">
    <property type="entry name" value="PHOSPHATE-BINDING PROTEIN PSTS"/>
    <property type="match status" value="1"/>
</dbReference>
<dbReference type="EMBL" id="CAADIL010000003">
    <property type="protein sequence ID" value="VFR62440.1"/>
    <property type="molecule type" value="Genomic_DNA"/>
</dbReference>
<feature type="domain" description="PBP" evidence="4">
    <location>
        <begin position="37"/>
        <end position="333"/>
    </location>
</feature>
<evidence type="ECO:0000256" key="2">
    <source>
        <dbReference type="ARBA" id="ARBA00022448"/>
    </source>
</evidence>
<reference evidence="6" key="1">
    <citation type="submission" date="2019-03" db="EMBL/GenBank/DDBJ databases">
        <authorList>
            <person name="Danneels B."/>
        </authorList>
    </citation>
    <scope>NUCLEOTIDE SEQUENCE</scope>
</reference>
<evidence type="ECO:0000259" key="4">
    <source>
        <dbReference type="Pfam" id="PF12849"/>
    </source>
</evidence>
<dbReference type="Gene3D" id="3.40.190.10">
    <property type="entry name" value="Periplasmic binding protein-like II"/>
    <property type="match status" value="2"/>
</dbReference>
<accession>A0A484SKK5</accession>